<protein>
    <submittedName>
        <fullName evidence="1">Uncharacterized protein</fullName>
    </submittedName>
</protein>
<reference evidence="1 2" key="1">
    <citation type="submission" date="2017-04" db="EMBL/GenBank/DDBJ databases">
        <title>Novel microbial lineages endemic to geothermal iron-oxide mats fill important gaps in the evolutionary history of Archaea.</title>
        <authorList>
            <person name="Jay Z.J."/>
            <person name="Beam J.P."/>
            <person name="Dlakic M."/>
            <person name="Rusch D.B."/>
            <person name="Kozubal M.A."/>
            <person name="Inskeep W.P."/>
        </authorList>
    </citation>
    <scope>NUCLEOTIDE SEQUENCE [LARGE SCALE GENOMIC DNA]</scope>
    <source>
        <strain evidence="1">OSP_C</strain>
    </source>
</reference>
<name>A0A2R6AHI1_9ARCH</name>
<dbReference type="EMBL" id="NEXB01000127">
    <property type="protein sequence ID" value="PSN85836.1"/>
    <property type="molecule type" value="Genomic_DNA"/>
</dbReference>
<proteinExistence type="predicted"/>
<organism evidence="1 2">
    <name type="scientific">Candidatus Marsarchaeota G1 archaeon OSP_C</name>
    <dbReference type="NCBI Taxonomy" id="1978154"/>
    <lineage>
        <taxon>Archaea</taxon>
        <taxon>Candidatus Marsarchaeota</taxon>
        <taxon>Candidatus Marsarchaeota group 1</taxon>
    </lineage>
</organism>
<evidence type="ECO:0000313" key="1">
    <source>
        <dbReference type="EMBL" id="PSN85836.1"/>
    </source>
</evidence>
<dbReference type="AlphaFoldDB" id="A0A2R6AHI1"/>
<gene>
    <name evidence="1" type="ORF">B9Q00_10745</name>
</gene>
<evidence type="ECO:0000313" key="2">
    <source>
        <dbReference type="Proteomes" id="UP000241473"/>
    </source>
</evidence>
<comment type="caution">
    <text evidence="1">The sequence shown here is derived from an EMBL/GenBank/DDBJ whole genome shotgun (WGS) entry which is preliminary data.</text>
</comment>
<dbReference type="Proteomes" id="UP000241473">
    <property type="component" value="Unassembled WGS sequence"/>
</dbReference>
<sequence length="119" mass="13500">MSQKAELRLSASYANIEGETFRPKDPETRFSNWLLYQRLTDAVVDTIEYEVTLNLNVIKADFVLEKTNPAIITKATKAVPGIVKKTAGSLLVEFPELNRLSDDDIEEILRDSRRRVDSS</sequence>
<accession>A0A2R6AHI1</accession>